<dbReference type="GO" id="GO:0032049">
    <property type="term" value="P:cardiolipin biosynthetic process"/>
    <property type="evidence" value="ECO:0007669"/>
    <property type="project" value="UniProtKB-ARBA"/>
</dbReference>
<keyword evidence="4" id="KW-1185">Reference proteome</keyword>
<dbReference type="CDD" id="cd09111">
    <property type="entry name" value="PLDc_ymdC_like_1"/>
    <property type="match status" value="1"/>
</dbReference>
<dbReference type="InterPro" id="IPR001736">
    <property type="entry name" value="PLipase_D/transphosphatidylase"/>
</dbReference>
<evidence type="ECO:0000313" key="3">
    <source>
        <dbReference type="EMBL" id="OEY98005.1"/>
    </source>
</evidence>
<dbReference type="CDD" id="cd09113">
    <property type="entry name" value="PLDc_ymdC_like_2"/>
    <property type="match status" value="1"/>
</dbReference>
<sequence>MRFHSVLVLCLSCCLCLLQACSTLPTRQAVTSSYSTQINTQDSYLAQLFEPLKAQYPGKTGFHVLYNPPQALETRLQLINEAQKTLDLQYYIWDNDKVGALALAAILRAADRGVKVRLLIDDNNSKGLESTYLALSQHPNIQVRVFNPYRFRKMRALDILLDYNRITRRMHNKTFIADHQVALIGGRNMSNQYYDVGESFQFSDMDVVLVGSAVDDIRHSFDEYWNHEYAYPITQVAKYNPQRLSYKGLRQQLAKHWENMHLDNDLTQDLNHQSFEHWFKQDLNLDWVNATVIKDSANKINKEIPREQHLSFQMKNIFNHPQSHVDLVSAYFVPDKDARQVIKALTNEGVQIRVLTNSFKANDVPVVHAFYAKHRRELLEDNVQLYEFLPVLPSTLDSGHRTRLFGTQKFNRKGFSRSSLHAKFMALDNRQVFIGSFNFDPRSVYLNTEIGVILDSPGLASVINENMDKDLLKYSFQVKLDSQNRIIWTTETPSGLKTYYHEPYLKWWQKIALKLMAILPIEGQM</sequence>
<feature type="chain" id="PRO_5043144703" evidence="1">
    <location>
        <begin position="21"/>
        <end position="525"/>
    </location>
</feature>
<organism evidence="3 4">
    <name type="scientific">Acinetobacter qingfengensis</name>
    <dbReference type="NCBI Taxonomy" id="1262585"/>
    <lineage>
        <taxon>Bacteria</taxon>
        <taxon>Pseudomonadati</taxon>
        <taxon>Pseudomonadota</taxon>
        <taxon>Gammaproteobacteria</taxon>
        <taxon>Moraxellales</taxon>
        <taxon>Moraxellaceae</taxon>
        <taxon>Acinetobacter</taxon>
    </lineage>
</organism>
<dbReference type="PROSITE" id="PS51257">
    <property type="entry name" value="PROKAR_LIPOPROTEIN"/>
    <property type="match status" value="1"/>
</dbReference>
<dbReference type="PANTHER" id="PTHR21248:SF12">
    <property type="entry name" value="CARDIOLIPIN SYNTHASE C"/>
    <property type="match status" value="1"/>
</dbReference>
<dbReference type="PANTHER" id="PTHR21248">
    <property type="entry name" value="CARDIOLIPIN SYNTHASE"/>
    <property type="match status" value="1"/>
</dbReference>
<dbReference type="RefSeq" id="WP_070068386.1">
    <property type="nucleotide sequence ID" value="NZ_MKKK01000001.1"/>
</dbReference>
<dbReference type="InterPro" id="IPR025202">
    <property type="entry name" value="PLD-like_dom"/>
</dbReference>
<evidence type="ECO:0000259" key="2">
    <source>
        <dbReference type="PROSITE" id="PS50035"/>
    </source>
</evidence>
<reference evidence="3 4" key="1">
    <citation type="submission" date="2016-09" db="EMBL/GenBank/DDBJ databases">
        <authorList>
            <person name="Capua I."/>
            <person name="De Benedictis P."/>
            <person name="Joannis T."/>
            <person name="Lombin L.H."/>
            <person name="Cattoli G."/>
        </authorList>
    </citation>
    <scope>NUCLEOTIDE SEQUENCE [LARGE SCALE GENOMIC DNA]</scope>
    <source>
        <strain evidence="3 4">ANC 4671</strain>
    </source>
</reference>
<feature type="domain" description="PLD phosphodiesterase" evidence="2">
    <location>
        <begin position="166"/>
        <end position="193"/>
    </location>
</feature>
<name>A0A1E7RFT2_9GAMM</name>
<dbReference type="OrthoDB" id="9814092at2"/>
<dbReference type="GO" id="GO:0030572">
    <property type="term" value="F:phosphatidyltransferase activity"/>
    <property type="evidence" value="ECO:0007669"/>
    <property type="project" value="UniProtKB-ARBA"/>
</dbReference>
<evidence type="ECO:0000313" key="4">
    <source>
        <dbReference type="Proteomes" id="UP000185895"/>
    </source>
</evidence>
<evidence type="ECO:0000256" key="1">
    <source>
        <dbReference type="SAM" id="SignalP"/>
    </source>
</evidence>
<keyword evidence="1" id="KW-0732">Signal</keyword>
<feature type="domain" description="PLD phosphodiesterase" evidence="2">
    <location>
        <begin position="416"/>
        <end position="443"/>
    </location>
</feature>
<dbReference type="SMART" id="SM00155">
    <property type="entry name" value="PLDc"/>
    <property type="match status" value="2"/>
</dbReference>
<dbReference type="Gene3D" id="3.30.870.10">
    <property type="entry name" value="Endonuclease Chain A"/>
    <property type="match status" value="2"/>
</dbReference>
<protein>
    <submittedName>
        <fullName evidence="3">Phospholipase</fullName>
    </submittedName>
</protein>
<dbReference type="EMBL" id="MKKK01000001">
    <property type="protein sequence ID" value="OEY98005.1"/>
    <property type="molecule type" value="Genomic_DNA"/>
</dbReference>
<comment type="caution">
    <text evidence="3">The sequence shown here is derived from an EMBL/GenBank/DDBJ whole genome shotgun (WGS) entry which is preliminary data.</text>
</comment>
<gene>
    <name evidence="3" type="ORF">BJI46_00280</name>
</gene>
<feature type="signal peptide" evidence="1">
    <location>
        <begin position="1"/>
        <end position="20"/>
    </location>
</feature>
<proteinExistence type="predicted"/>
<dbReference type="AlphaFoldDB" id="A0A1E7RFT2"/>
<dbReference type="PROSITE" id="PS50035">
    <property type="entry name" value="PLD"/>
    <property type="match status" value="2"/>
</dbReference>
<dbReference type="Pfam" id="PF13091">
    <property type="entry name" value="PLDc_2"/>
    <property type="match status" value="2"/>
</dbReference>
<dbReference type="STRING" id="1262585.BJI46_00280"/>
<dbReference type="SUPFAM" id="SSF56024">
    <property type="entry name" value="Phospholipase D/nuclease"/>
    <property type="match status" value="2"/>
</dbReference>
<dbReference type="Proteomes" id="UP000185895">
    <property type="component" value="Unassembled WGS sequence"/>
</dbReference>
<accession>A0A1E7RFT2</accession>